<comment type="caution">
    <text evidence="3">The sequence shown here is derived from an EMBL/GenBank/DDBJ whole genome shotgun (WGS) entry which is preliminary data.</text>
</comment>
<name>L1NA56_9PORP</name>
<evidence type="ECO:0000259" key="2">
    <source>
        <dbReference type="Pfam" id="PF13568"/>
    </source>
</evidence>
<organism evidence="3 4">
    <name type="scientific">Porphyromonas catoniae F0037</name>
    <dbReference type="NCBI Taxonomy" id="1127696"/>
    <lineage>
        <taxon>Bacteria</taxon>
        <taxon>Pseudomonadati</taxon>
        <taxon>Bacteroidota</taxon>
        <taxon>Bacteroidia</taxon>
        <taxon>Bacteroidales</taxon>
        <taxon>Porphyromonadaceae</taxon>
        <taxon>Porphyromonas</taxon>
    </lineage>
</organism>
<sequence length="232" mass="25526">MKILKLFTVGALLLAGISSTLSAQELGQLHYRVEAGATLSKISSLGLDHLGDRGTGLVNFRVGGSLVMPFEHTAFSFAPGLYLIGRGEKQSDDRSGGKRPLAKLETYALQIPLDLSFRLITFAEDHRIFFNLGPYFAYAVSSKLTRGGEVVSENPKAKTYTKSYDMLSNGHIKRFEFGLQASAMYQWKQLYLRGGIEASAFNQLKLWVPGSVAKGGSASRYIMSYITLGYEF</sequence>
<reference evidence="3 4" key="1">
    <citation type="submission" date="2012-05" db="EMBL/GenBank/DDBJ databases">
        <authorList>
            <person name="Weinstock G."/>
            <person name="Sodergren E."/>
            <person name="Lobos E.A."/>
            <person name="Fulton L."/>
            <person name="Fulton R."/>
            <person name="Courtney L."/>
            <person name="Fronick C."/>
            <person name="O'Laughlin M."/>
            <person name="Godfrey J."/>
            <person name="Wilson R.M."/>
            <person name="Miner T."/>
            <person name="Farmer C."/>
            <person name="Delehaunty K."/>
            <person name="Cordes M."/>
            <person name="Minx P."/>
            <person name="Tomlinson C."/>
            <person name="Chen J."/>
            <person name="Wollam A."/>
            <person name="Pepin K.H."/>
            <person name="Bhonagiri V."/>
            <person name="Zhang X."/>
            <person name="Suruliraj S."/>
            <person name="Warren W."/>
            <person name="Mitreva M."/>
            <person name="Mardis E.R."/>
            <person name="Wilson R.K."/>
        </authorList>
    </citation>
    <scope>NUCLEOTIDE SEQUENCE [LARGE SCALE GENOMIC DNA]</scope>
    <source>
        <strain evidence="3 4">F0037</strain>
    </source>
</reference>
<dbReference type="PATRIC" id="fig|1127696.3.peg.1397"/>
<evidence type="ECO:0000313" key="3">
    <source>
        <dbReference type="EMBL" id="EKY00216.1"/>
    </source>
</evidence>
<dbReference type="EMBL" id="AMEQ01000040">
    <property type="protein sequence ID" value="EKY00216.1"/>
    <property type="molecule type" value="Genomic_DNA"/>
</dbReference>
<evidence type="ECO:0000256" key="1">
    <source>
        <dbReference type="SAM" id="SignalP"/>
    </source>
</evidence>
<keyword evidence="1" id="KW-0732">Signal</keyword>
<feature type="chain" id="PRO_5003954920" description="Outer membrane protein beta-barrel domain-containing protein" evidence="1">
    <location>
        <begin position="24"/>
        <end position="232"/>
    </location>
</feature>
<accession>L1NA56</accession>
<feature type="domain" description="Outer membrane protein beta-barrel" evidence="2">
    <location>
        <begin position="27"/>
        <end position="188"/>
    </location>
</feature>
<dbReference type="RefSeq" id="WP_005467661.1">
    <property type="nucleotide sequence ID" value="NZ_KB291032.1"/>
</dbReference>
<dbReference type="AlphaFoldDB" id="L1NA56"/>
<evidence type="ECO:0000313" key="4">
    <source>
        <dbReference type="Proteomes" id="UP000010408"/>
    </source>
</evidence>
<dbReference type="HOGENOM" id="CLU_1194007_0_0_10"/>
<feature type="signal peptide" evidence="1">
    <location>
        <begin position="1"/>
        <end position="23"/>
    </location>
</feature>
<dbReference type="Proteomes" id="UP000010408">
    <property type="component" value="Unassembled WGS sequence"/>
</dbReference>
<proteinExistence type="predicted"/>
<protein>
    <recommendedName>
        <fullName evidence="2">Outer membrane protein beta-barrel domain-containing protein</fullName>
    </recommendedName>
</protein>
<gene>
    <name evidence="3" type="ORF">HMPREF9134_01547</name>
</gene>
<dbReference type="Pfam" id="PF13568">
    <property type="entry name" value="OMP_b-brl_2"/>
    <property type="match status" value="1"/>
</dbReference>
<dbReference type="InterPro" id="IPR025665">
    <property type="entry name" value="Beta-barrel_OMP_2"/>
</dbReference>